<feature type="region of interest" description="Disordered" evidence="1">
    <location>
        <begin position="1"/>
        <end position="118"/>
    </location>
</feature>
<protein>
    <submittedName>
        <fullName evidence="2">Uncharacterized protein</fullName>
    </submittedName>
</protein>
<accession>A0ABN9QL29</accession>
<keyword evidence="3" id="KW-1185">Reference proteome</keyword>
<reference evidence="2" key="1">
    <citation type="submission" date="2023-10" db="EMBL/GenBank/DDBJ databases">
        <authorList>
            <person name="Chen Y."/>
            <person name="Shah S."/>
            <person name="Dougan E. K."/>
            <person name="Thang M."/>
            <person name="Chan C."/>
        </authorList>
    </citation>
    <scope>NUCLEOTIDE SEQUENCE [LARGE SCALE GENOMIC DNA]</scope>
</reference>
<feature type="compositionally biased region" description="Polar residues" evidence="1">
    <location>
        <begin position="24"/>
        <end position="37"/>
    </location>
</feature>
<name>A0ABN9QL29_9DINO</name>
<proteinExistence type="predicted"/>
<gene>
    <name evidence="2" type="ORF">PCOR1329_LOCUS12897</name>
</gene>
<evidence type="ECO:0000313" key="3">
    <source>
        <dbReference type="Proteomes" id="UP001189429"/>
    </source>
</evidence>
<organism evidence="2 3">
    <name type="scientific">Prorocentrum cordatum</name>
    <dbReference type="NCBI Taxonomy" id="2364126"/>
    <lineage>
        <taxon>Eukaryota</taxon>
        <taxon>Sar</taxon>
        <taxon>Alveolata</taxon>
        <taxon>Dinophyceae</taxon>
        <taxon>Prorocentrales</taxon>
        <taxon>Prorocentraceae</taxon>
        <taxon>Prorocentrum</taxon>
    </lineage>
</organism>
<dbReference type="EMBL" id="CAUYUJ010003781">
    <property type="protein sequence ID" value="CAK0806793.1"/>
    <property type="molecule type" value="Genomic_DNA"/>
</dbReference>
<evidence type="ECO:0000256" key="1">
    <source>
        <dbReference type="SAM" id="MobiDB-lite"/>
    </source>
</evidence>
<feature type="compositionally biased region" description="Basic residues" evidence="1">
    <location>
        <begin position="1"/>
        <end position="12"/>
    </location>
</feature>
<dbReference type="Proteomes" id="UP001189429">
    <property type="component" value="Unassembled WGS sequence"/>
</dbReference>
<sequence length="118" mass="12594">MAAGRHARRNRRKNYDQRRAGSGNRRSYPSSDSSMNVSGAADQGRQATSSGDGGSSSRHSHLGDEHRSSVGVAGHRVRHDLRDHGDTLKAVAVLSSDTGGLPQSEQTRAVDMSIDPSE</sequence>
<feature type="compositionally biased region" description="Polar residues" evidence="1">
    <location>
        <begin position="95"/>
        <end position="107"/>
    </location>
</feature>
<evidence type="ECO:0000313" key="2">
    <source>
        <dbReference type="EMBL" id="CAK0806793.1"/>
    </source>
</evidence>
<comment type="caution">
    <text evidence="2">The sequence shown here is derived from an EMBL/GenBank/DDBJ whole genome shotgun (WGS) entry which is preliminary data.</text>
</comment>